<dbReference type="Proteomes" id="UP000016930">
    <property type="component" value="Unassembled WGS sequence"/>
</dbReference>
<evidence type="ECO:0000313" key="3">
    <source>
        <dbReference type="EMBL" id="EMD35688.1"/>
    </source>
</evidence>
<dbReference type="InterPro" id="IPR014720">
    <property type="entry name" value="dsRBD_dom"/>
</dbReference>
<evidence type="ECO:0000256" key="1">
    <source>
        <dbReference type="PROSITE-ProRule" id="PRU00266"/>
    </source>
</evidence>
<dbReference type="Gene3D" id="3.30.160.20">
    <property type="match status" value="1"/>
</dbReference>
<dbReference type="AlphaFoldDB" id="M2QF61"/>
<accession>M2QF61</accession>
<proteinExistence type="predicted"/>
<dbReference type="GO" id="GO:0003723">
    <property type="term" value="F:RNA binding"/>
    <property type="evidence" value="ECO:0007669"/>
    <property type="project" value="UniProtKB-UniRule"/>
</dbReference>
<gene>
    <name evidence="3" type="ORF">CERSUDRAFT_116422</name>
</gene>
<name>M2QF61_CERS8</name>
<protein>
    <recommendedName>
        <fullName evidence="2">DRBM domain-containing protein</fullName>
    </recommendedName>
</protein>
<keyword evidence="4" id="KW-1185">Reference proteome</keyword>
<dbReference type="SUPFAM" id="SSF54768">
    <property type="entry name" value="dsRNA-binding domain-like"/>
    <property type="match status" value="1"/>
</dbReference>
<dbReference type="OrthoDB" id="112668at2759"/>
<dbReference type="Pfam" id="PF00035">
    <property type="entry name" value="dsrm"/>
    <property type="match status" value="1"/>
</dbReference>
<reference evidence="3 4" key="1">
    <citation type="journal article" date="2012" name="Proc. Natl. Acad. Sci. U.S.A.">
        <title>Comparative genomics of Ceriporiopsis subvermispora and Phanerochaete chrysosporium provide insight into selective ligninolysis.</title>
        <authorList>
            <person name="Fernandez-Fueyo E."/>
            <person name="Ruiz-Duenas F.J."/>
            <person name="Ferreira P."/>
            <person name="Floudas D."/>
            <person name="Hibbett D.S."/>
            <person name="Canessa P."/>
            <person name="Larrondo L.F."/>
            <person name="James T.Y."/>
            <person name="Seelenfreund D."/>
            <person name="Lobos S."/>
            <person name="Polanco R."/>
            <person name="Tello M."/>
            <person name="Honda Y."/>
            <person name="Watanabe T."/>
            <person name="Watanabe T."/>
            <person name="Ryu J.S."/>
            <person name="Kubicek C.P."/>
            <person name="Schmoll M."/>
            <person name="Gaskell J."/>
            <person name="Hammel K.E."/>
            <person name="St John F.J."/>
            <person name="Vanden Wymelenberg A."/>
            <person name="Sabat G."/>
            <person name="Splinter BonDurant S."/>
            <person name="Syed K."/>
            <person name="Yadav J.S."/>
            <person name="Doddapaneni H."/>
            <person name="Subramanian V."/>
            <person name="Lavin J.L."/>
            <person name="Oguiza J.A."/>
            <person name="Perez G."/>
            <person name="Pisabarro A.G."/>
            <person name="Ramirez L."/>
            <person name="Santoyo F."/>
            <person name="Master E."/>
            <person name="Coutinho P.M."/>
            <person name="Henrissat B."/>
            <person name="Lombard V."/>
            <person name="Magnuson J.K."/>
            <person name="Kuees U."/>
            <person name="Hori C."/>
            <person name="Igarashi K."/>
            <person name="Samejima M."/>
            <person name="Held B.W."/>
            <person name="Barry K.W."/>
            <person name="LaButti K.M."/>
            <person name="Lapidus A."/>
            <person name="Lindquist E.A."/>
            <person name="Lucas S.M."/>
            <person name="Riley R."/>
            <person name="Salamov A.A."/>
            <person name="Hoffmeister D."/>
            <person name="Schwenk D."/>
            <person name="Hadar Y."/>
            <person name="Yarden O."/>
            <person name="de Vries R.P."/>
            <person name="Wiebenga A."/>
            <person name="Stenlid J."/>
            <person name="Eastwood D."/>
            <person name="Grigoriev I.V."/>
            <person name="Berka R.M."/>
            <person name="Blanchette R.A."/>
            <person name="Kersten P."/>
            <person name="Martinez A.T."/>
            <person name="Vicuna R."/>
            <person name="Cullen D."/>
        </authorList>
    </citation>
    <scope>NUCLEOTIDE SEQUENCE [LARGE SCALE GENOMIC DNA]</scope>
    <source>
        <strain evidence="3 4">B</strain>
    </source>
</reference>
<keyword evidence="1" id="KW-0694">RNA-binding</keyword>
<dbReference type="EMBL" id="KB445800">
    <property type="protein sequence ID" value="EMD35688.1"/>
    <property type="molecule type" value="Genomic_DNA"/>
</dbReference>
<organism evidence="3 4">
    <name type="scientific">Ceriporiopsis subvermispora (strain B)</name>
    <name type="common">White-rot fungus</name>
    <name type="synonym">Gelatoporia subvermispora</name>
    <dbReference type="NCBI Taxonomy" id="914234"/>
    <lineage>
        <taxon>Eukaryota</taxon>
        <taxon>Fungi</taxon>
        <taxon>Dikarya</taxon>
        <taxon>Basidiomycota</taxon>
        <taxon>Agaricomycotina</taxon>
        <taxon>Agaricomycetes</taxon>
        <taxon>Polyporales</taxon>
        <taxon>Gelatoporiaceae</taxon>
        <taxon>Gelatoporia</taxon>
    </lineage>
</organism>
<feature type="domain" description="DRBM" evidence="2">
    <location>
        <begin position="5"/>
        <end position="74"/>
    </location>
</feature>
<evidence type="ECO:0000259" key="2">
    <source>
        <dbReference type="PROSITE" id="PS50137"/>
    </source>
</evidence>
<dbReference type="PROSITE" id="PS50137">
    <property type="entry name" value="DS_RBD"/>
    <property type="match status" value="1"/>
</dbReference>
<dbReference type="HOGENOM" id="CLU_172700_2_0_1"/>
<sequence>MSGNYWIRKLNTFCQEKQIGALIDWHDQIIGSDGQQVWELVVSIDGVEYGRGTAPIKTAAREIAAQHAYCTLESTMR</sequence>
<evidence type="ECO:0000313" key="4">
    <source>
        <dbReference type="Proteomes" id="UP000016930"/>
    </source>
</evidence>